<evidence type="ECO:0000313" key="3">
    <source>
        <dbReference type="Proteomes" id="UP000196158"/>
    </source>
</evidence>
<evidence type="ECO:0000313" key="2">
    <source>
        <dbReference type="EMBL" id="SMN21049.1"/>
    </source>
</evidence>
<protein>
    <recommendedName>
        <fullName evidence="4">Inhibitor I9 domain-containing protein</fullName>
    </recommendedName>
</protein>
<sequence>MNTSRLNKYSILTFCLILITFISSMSQAKSTTSYILSIDNGDKATTDSSSVLQNVKTLLTEFQGVVTHEYSLINGLSFEMDPNIFTTNVQDKLISLGDKAGVKVNIEKDQDVHAFTGKH</sequence>
<evidence type="ECO:0008006" key="4">
    <source>
        <dbReference type="Google" id="ProtNLM"/>
    </source>
</evidence>
<accession>A0A1X7R6G0</accession>
<dbReference type="InterPro" id="IPR037045">
    <property type="entry name" value="S8pro/Inhibitor_I9_sf"/>
</dbReference>
<keyword evidence="1" id="KW-0732">Signal</keyword>
<name>A0A1X7R6G0_9SACH</name>
<gene>
    <name evidence="2" type="ORF">KASA_0L00649G</name>
</gene>
<organism evidence="2 3">
    <name type="scientific">Maudiozyma saulgeensis</name>
    <dbReference type="NCBI Taxonomy" id="1789683"/>
    <lineage>
        <taxon>Eukaryota</taxon>
        <taxon>Fungi</taxon>
        <taxon>Dikarya</taxon>
        <taxon>Ascomycota</taxon>
        <taxon>Saccharomycotina</taxon>
        <taxon>Saccharomycetes</taxon>
        <taxon>Saccharomycetales</taxon>
        <taxon>Saccharomycetaceae</taxon>
        <taxon>Maudiozyma</taxon>
    </lineage>
</organism>
<evidence type="ECO:0000256" key="1">
    <source>
        <dbReference type="SAM" id="SignalP"/>
    </source>
</evidence>
<keyword evidence="3" id="KW-1185">Reference proteome</keyword>
<dbReference type="OrthoDB" id="5518345at2759"/>
<reference evidence="2 3" key="1">
    <citation type="submission" date="2017-04" db="EMBL/GenBank/DDBJ databases">
        <authorList>
            <person name="Afonso C.L."/>
            <person name="Miller P.J."/>
            <person name="Scott M.A."/>
            <person name="Spackman E."/>
            <person name="Goraichik I."/>
            <person name="Dimitrov K.M."/>
            <person name="Suarez D.L."/>
            <person name="Swayne D.E."/>
        </authorList>
    </citation>
    <scope>NUCLEOTIDE SEQUENCE [LARGE SCALE GENOMIC DNA]</scope>
</reference>
<dbReference type="Gene3D" id="3.30.70.80">
    <property type="entry name" value="Peptidase S8 propeptide/proteinase inhibitor I9"/>
    <property type="match status" value="1"/>
</dbReference>
<dbReference type="EMBL" id="FXLY01000007">
    <property type="protein sequence ID" value="SMN21049.1"/>
    <property type="molecule type" value="Genomic_DNA"/>
</dbReference>
<dbReference type="Proteomes" id="UP000196158">
    <property type="component" value="Unassembled WGS sequence"/>
</dbReference>
<dbReference type="AlphaFoldDB" id="A0A1X7R6G0"/>
<feature type="chain" id="PRO_5012733625" description="Inhibitor I9 domain-containing protein" evidence="1">
    <location>
        <begin position="29"/>
        <end position="119"/>
    </location>
</feature>
<proteinExistence type="predicted"/>
<feature type="signal peptide" evidence="1">
    <location>
        <begin position="1"/>
        <end position="28"/>
    </location>
</feature>